<feature type="region of interest" description="Disordered" evidence="1">
    <location>
        <begin position="1"/>
        <end position="52"/>
    </location>
</feature>
<evidence type="ECO:0000256" key="1">
    <source>
        <dbReference type="SAM" id="MobiDB-lite"/>
    </source>
</evidence>
<feature type="compositionally biased region" description="Polar residues" evidence="1">
    <location>
        <begin position="88"/>
        <end position="97"/>
    </location>
</feature>
<reference evidence="2 3" key="1">
    <citation type="submission" date="2024-04" db="EMBL/GenBank/DDBJ databases">
        <authorList>
            <person name="Fracassetti M."/>
        </authorList>
    </citation>
    <scope>NUCLEOTIDE SEQUENCE [LARGE SCALE GENOMIC DNA]</scope>
</reference>
<gene>
    <name evidence="2" type="ORF">LTRI10_LOCUS8921</name>
</gene>
<dbReference type="EMBL" id="OZ034814">
    <property type="protein sequence ID" value="CAL1361551.1"/>
    <property type="molecule type" value="Genomic_DNA"/>
</dbReference>
<feature type="region of interest" description="Disordered" evidence="1">
    <location>
        <begin position="70"/>
        <end position="97"/>
    </location>
</feature>
<organism evidence="2 3">
    <name type="scientific">Linum trigynum</name>
    <dbReference type="NCBI Taxonomy" id="586398"/>
    <lineage>
        <taxon>Eukaryota</taxon>
        <taxon>Viridiplantae</taxon>
        <taxon>Streptophyta</taxon>
        <taxon>Embryophyta</taxon>
        <taxon>Tracheophyta</taxon>
        <taxon>Spermatophyta</taxon>
        <taxon>Magnoliopsida</taxon>
        <taxon>eudicotyledons</taxon>
        <taxon>Gunneridae</taxon>
        <taxon>Pentapetalae</taxon>
        <taxon>rosids</taxon>
        <taxon>fabids</taxon>
        <taxon>Malpighiales</taxon>
        <taxon>Linaceae</taxon>
        <taxon>Linum</taxon>
    </lineage>
</organism>
<evidence type="ECO:0000313" key="3">
    <source>
        <dbReference type="Proteomes" id="UP001497516"/>
    </source>
</evidence>
<evidence type="ECO:0000313" key="2">
    <source>
        <dbReference type="EMBL" id="CAL1361551.1"/>
    </source>
</evidence>
<protein>
    <submittedName>
        <fullName evidence="2">Uncharacterized protein</fullName>
    </submittedName>
</protein>
<dbReference type="Proteomes" id="UP001497516">
    <property type="component" value="Chromosome 10"/>
</dbReference>
<sequence>MMGGGGPEERGGPDGGVTSPAGVGEWEGPDREASCAGEASCVEEEWAGGSPLVETGVEQLGKREMVGDWSSSQVASCGGSVEVVGRQPRNSFSTKTT</sequence>
<dbReference type="AlphaFoldDB" id="A0AAV2CZJ2"/>
<proteinExistence type="predicted"/>
<name>A0AAV2CZJ2_9ROSI</name>
<keyword evidence="3" id="KW-1185">Reference proteome</keyword>
<accession>A0AAV2CZJ2</accession>